<evidence type="ECO:0000313" key="4">
    <source>
        <dbReference type="Proteomes" id="UP001156672"/>
    </source>
</evidence>
<reference evidence="1" key="4">
    <citation type="submission" date="2023-01" db="EMBL/GenBank/DDBJ databases">
        <title>Draft genome sequence of Gluconobacter albidus strain NBRC 3250.</title>
        <authorList>
            <person name="Sun Q."/>
            <person name="Mori K."/>
        </authorList>
    </citation>
    <scope>NUCLEOTIDE SEQUENCE</scope>
    <source>
        <strain evidence="1">NBRC 3250</strain>
    </source>
</reference>
<proteinExistence type="predicted"/>
<protein>
    <recommendedName>
        <fullName evidence="5">Phage tail protein</fullName>
    </recommendedName>
</protein>
<evidence type="ECO:0000313" key="1">
    <source>
        <dbReference type="EMBL" id="GLQ69364.1"/>
    </source>
</evidence>
<comment type="caution">
    <text evidence="2">The sequence shown here is derived from an EMBL/GenBank/DDBJ whole genome shotgun (WGS) entry which is preliminary data.</text>
</comment>
<sequence>MSGIITSADGIFVLTVTALWNAPLVLENWATDRAWETEAVEMAEFRMSIDGKLNKGFVPRPITQSLNFSAGSSSLPYFEALITGQRKGRQIYTLGAELTLPSLGRKYTFINGGLGTGSVAPNGGGVLEDRAFSITWEDVFPAGI</sequence>
<dbReference type="EMBL" id="BSNW01000017">
    <property type="protein sequence ID" value="GLQ69364.1"/>
    <property type="molecule type" value="Genomic_DNA"/>
</dbReference>
<dbReference type="Pfam" id="PF22764">
    <property type="entry name" value="E217_Gp32"/>
    <property type="match status" value="1"/>
</dbReference>
<dbReference type="Proteomes" id="UP001156672">
    <property type="component" value="Unassembled WGS sequence"/>
</dbReference>
<reference evidence="2 3" key="2">
    <citation type="submission" date="2015-06" db="EMBL/GenBank/DDBJ databases">
        <title>Improved classification and identification of acetic acid bacteria using matrix-assisted laser desorption/ionization time-of-flight mass spectrometry; Gluconobacter nephelii and Gluconobacter uchimurae are later heterotypic synonyms of Gluconobacter japonicus and Gluconobacter oxydans, respectively.</title>
        <authorList>
            <person name="Li L."/>
            <person name="Cleenwerck I."/>
            <person name="De Vuyst L."/>
            <person name="Vandamme P."/>
        </authorList>
    </citation>
    <scope>NUCLEOTIDE SEQUENCE [LARGE SCALE GENOMIC DNA]</scope>
    <source>
        <strain evidence="2 3">LMG 1356</strain>
    </source>
</reference>
<accession>A0AAW3R0J6</accession>
<evidence type="ECO:0000313" key="3">
    <source>
        <dbReference type="Proteomes" id="UP000075682"/>
    </source>
</evidence>
<dbReference type="RefSeq" id="WP_062028801.1">
    <property type="nucleotide sequence ID" value="NZ_BEWL01000010.1"/>
</dbReference>
<dbReference type="Proteomes" id="UP000075682">
    <property type="component" value="Unassembled WGS sequence"/>
</dbReference>
<organism evidence="2 3">
    <name type="scientific">Gluconobacter albidus</name>
    <dbReference type="NCBI Taxonomy" id="318683"/>
    <lineage>
        <taxon>Bacteria</taxon>
        <taxon>Pseudomonadati</taxon>
        <taxon>Pseudomonadota</taxon>
        <taxon>Alphaproteobacteria</taxon>
        <taxon>Acetobacterales</taxon>
        <taxon>Acetobacteraceae</taxon>
        <taxon>Gluconobacter</taxon>
    </lineage>
</organism>
<keyword evidence="4" id="KW-1185">Reference proteome</keyword>
<name>A0AAW3R0J6_9PROT</name>
<gene>
    <name evidence="2" type="ORF">AD941_05105</name>
    <name evidence="1" type="ORF">GCM10007866_18150</name>
</gene>
<dbReference type="EMBL" id="LHZN01000118">
    <property type="protein sequence ID" value="KXV39470.1"/>
    <property type="molecule type" value="Genomic_DNA"/>
</dbReference>
<evidence type="ECO:0008006" key="5">
    <source>
        <dbReference type="Google" id="ProtNLM"/>
    </source>
</evidence>
<dbReference type="AlphaFoldDB" id="A0AAW3R0J6"/>
<reference evidence="4" key="3">
    <citation type="journal article" date="2019" name="Int. J. Syst. Evol. Microbiol.">
        <title>The Global Catalogue of Microorganisms (GCM) 10K type strain sequencing project: providing services to taxonomists for standard genome sequencing and annotation.</title>
        <authorList>
            <consortium name="The Broad Institute Genomics Platform"/>
            <consortium name="The Broad Institute Genome Sequencing Center for Infectious Disease"/>
            <person name="Wu L."/>
            <person name="Ma J."/>
        </authorList>
    </citation>
    <scope>NUCLEOTIDE SEQUENCE [LARGE SCALE GENOMIC DNA]</scope>
    <source>
        <strain evidence="4">NBRC 3250</strain>
    </source>
</reference>
<evidence type="ECO:0000313" key="2">
    <source>
        <dbReference type="EMBL" id="KXV39470.1"/>
    </source>
</evidence>
<reference evidence="1" key="1">
    <citation type="journal article" date="2014" name="Int. J. Syst. Evol. Microbiol.">
        <title>Complete genome of a new Firmicutes species belonging to the dominant human colonic microbiota ('Ruminococcus bicirculans') reveals two chromosomes and a selective capacity to utilize plant glucans.</title>
        <authorList>
            <consortium name="NISC Comparative Sequencing Program"/>
            <person name="Wegmann U."/>
            <person name="Louis P."/>
            <person name="Goesmann A."/>
            <person name="Henrissat B."/>
            <person name="Duncan S.H."/>
            <person name="Flint H.J."/>
        </authorList>
    </citation>
    <scope>NUCLEOTIDE SEQUENCE</scope>
    <source>
        <strain evidence="1">NBRC 3250</strain>
    </source>
</reference>
<dbReference type="InterPro" id="IPR054440">
    <property type="entry name" value="Gp32-like"/>
</dbReference>